<dbReference type="Pfam" id="PF00072">
    <property type="entry name" value="Response_reg"/>
    <property type="match status" value="1"/>
</dbReference>
<geneLocation type="plasmid" evidence="3 4">
    <name>unnamed3</name>
</geneLocation>
<dbReference type="EMBL" id="CP117260">
    <property type="protein sequence ID" value="WFR99284.1"/>
    <property type="molecule type" value="Genomic_DNA"/>
</dbReference>
<dbReference type="InterPro" id="IPR001789">
    <property type="entry name" value="Sig_transdc_resp-reg_receiver"/>
</dbReference>
<dbReference type="SUPFAM" id="SSF52172">
    <property type="entry name" value="CheY-like"/>
    <property type="match status" value="1"/>
</dbReference>
<keyword evidence="4" id="KW-1185">Reference proteome</keyword>
<dbReference type="SMART" id="SM00448">
    <property type="entry name" value="REC"/>
    <property type="match status" value="1"/>
</dbReference>
<dbReference type="PROSITE" id="PS50110">
    <property type="entry name" value="RESPONSE_REGULATORY"/>
    <property type="match status" value="1"/>
</dbReference>
<evidence type="ECO:0000259" key="2">
    <source>
        <dbReference type="PROSITE" id="PS50110"/>
    </source>
</evidence>
<dbReference type="KEGG" id="rtu:PR017_28260"/>
<reference evidence="4" key="2">
    <citation type="journal article" date="2023" name="MicrobiologyOpen">
        <title>Genomics of the tumorigenes clade of the family Rhizobiaceae and description of Rhizobium rhododendri sp. nov.</title>
        <authorList>
            <person name="Kuzmanovic N."/>
            <person name="diCenzo G.C."/>
            <person name="Bunk B."/>
            <person name="Sproeer C."/>
            <person name="Fruehling A."/>
            <person name="Neumann-Schaal M."/>
            <person name="Overmann J."/>
            <person name="Smalla K."/>
        </authorList>
    </citation>
    <scope>NUCLEOTIDE SEQUENCE [LARGE SCALE GENOMIC DNA]</scope>
    <source>
        <strain evidence="4">1078</strain>
        <plasmid evidence="4">unnamed3</plasmid>
    </source>
</reference>
<name>A0AAF1KC33_9HYPH</name>
<accession>A0AAF1KC33</accession>
<dbReference type="InterPro" id="IPR011006">
    <property type="entry name" value="CheY-like_superfamily"/>
</dbReference>
<evidence type="ECO:0000313" key="3">
    <source>
        <dbReference type="EMBL" id="WFR99284.1"/>
    </source>
</evidence>
<dbReference type="GO" id="GO:0000160">
    <property type="term" value="P:phosphorelay signal transduction system"/>
    <property type="evidence" value="ECO:0007669"/>
    <property type="project" value="InterPro"/>
</dbReference>
<dbReference type="NCBIfam" id="NF009972">
    <property type="entry name" value="PRK13435.1-3"/>
    <property type="match status" value="1"/>
</dbReference>
<gene>
    <name evidence="3" type="ORF">PR017_28260</name>
</gene>
<protein>
    <submittedName>
        <fullName evidence="3">Response regulator</fullName>
    </submittedName>
</protein>
<keyword evidence="1" id="KW-0597">Phosphoprotein</keyword>
<dbReference type="AlphaFoldDB" id="A0AAF1KC33"/>
<dbReference type="Gene3D" id="3.40.50.2300">
    <property type="match status" value="1"/>
</dbReference>
<feature type="domain" description="Response regulatory" evidence="2">
    <location>
        <begin position="2"/>
        <end position="111"/>
    </location>
</feature>
<sequence length="123" mass="13198">MKVLVVEDEPIIAFDLENLVLDNGFEIAGLARTQVEALALAPKADIALVDIQLADGPTGPKIARELIDRYGIEVIFMTGNPEMVADFSDAVCVVPKPQSLGKIEAALLKSLSIIQGKRRARAS</sequence>
<reference evidence="3 4" key="1">
    <citation type="journal article" date="2018" name="Sci. Rep.">
        <title>Rhizobium tumorigenes sp. nov., a novel plant tumorigenic bacterium isolated from cane gall tumors on thornless blackberry.</title>
        <authorList>
            <person name="Kuzmanovi N."/>
            <person name="Smalla K."/>
            <person name="Gronow S."/>
            <person name="PuBawska J."/>
        </authorList>
    </citation>
    <scope>NUCLEOTIDE SEQUENCE [LARGE SCALE GENOMIC DNA]</scope>
    <source>
        <strain evidence="3 4">1078</strain>
    </source>
</reference>
<proteinExistence type="predicted"/>
<feature type="modified residue" description="4-aspartylphosphate" evidence="1">
    <location>
        <position position="50"/>
    </location>
</feature>
<organism evidence="3 4">
    <name type="scientific">Rhizobium tumorigenes</name>
    <dbReference type="NCBI Taxonomy" id="2041385"/>
    <lineage>
        <taxon>Bacteria</taxon>
        <taxon>Pseudomonadati</taxon>
        <taxon>Pseudomonadota</taxon>
        <taxon>Alphaproteobacteria</taxon>
        <taxon>Hyphomicrobiales</taxon>
        <taxon>Rhizobiaceae</taxon>
        <taxon>Rhizobium/Agrobacterium group</taxon>
        <taxon>Rhizobium</taxon>
    </lineage>
</organism>
<dbReference type="RefSeq" id="WP_111218645.1">
    <property type="nucleotide sequence ID" value="NZ_CP117260.1"/>
</dbReference>
<evidence type="ECO:0000313" key="4">
    <source>
        <dbReference type="Proteomes" id="UP000249499"/>
    </source>
</evidence>
<dbReference type="Proteomes" id="UP000249499">
    <property type="component" value="Plasmid unnamed3"/>
</dbReference>
<keyword evidence="3" id="KW-0614">Plasmid</keyword>
<evidence type="ECO:0000256" key="1">
    <source>
        <dbReference type="PROSITE-ProRule" id="PRU00169"/>
    </source>
</evidence>